<evidence type="ECO:0000313" key="8">
    <source>
        <dbReference type="EMBL" id="MXU99785.1"/>
    </source>
</evidence>
<evidence type="ECO:0000256" key="6">
    <source>
        <dbReference type="SAM" id="SignalP"/>
    </source>
</evidence>
<feature type="chain" id="PRO_5025432563" evidence="6">
    <location>
        <begin position="21"/>
        <end position="501"/>
    </location>
</feature>
<accession>A0A6B0VDU9</accession>
<feature type="signal peptide" evidence="6">
    <location>
        <begin position="1"/>
        <end position="20"/>
    </location>
</feature>
<keyword evidence="3 5" id="KW-0862">Zinc</keyword>
<proteinExistence type="predicted"/>
<dbReference type="PANTHER" id="PTHR11905">
    <property type="entry name" value="ADAM A DISINTEGRIN AND METALLOPROTEASE DOMAIN"/>
    <property type="match status" value="1"/>
</dbReference>
<feature type="disulfide bond" evidence="5">
    <location>
        <begin position="358"/>
        <end position="382"/>
    </location>
</feature>
<organism evidence="8">
    <name type="scientific">Ixodes ricinus</name>
    <name type="common">Common tick</name>
    <name type="synonym">Acarus ricinus</name>
    <dbReference type="NCBI Taxonomy" id="34613"/>
    <lineage>
        <taxon>Eukaryota</taxon>
        <taxon>Metazoa</taxon>
        <taxon>Ecdysozoa</taxon>
        <taxon>Arthropoda</taxon>
        <taxon>Chelicerata</taxon>
        <taxon>Arachnida</taxon>
        <taxon>Acari</taxon>
        <taxon>Parasitiformes</taxon>
        <taxon>Ixodida</taxon>
        <taxon>Ixodoidea</taxon>
        <taxon>Ixodidae</taxon>
        <taxon>Ixodinae</taxon>
        <taxon>Ixodes</taxon>
    </lineage>
</organism>
<evidence type="ECO:0000256" key="1">
    <source>
        <dbReference type="ARBA" id="ARBA00022670"/>
    </source>
</evidence>
<evidence type="ECO:0000256" key="4">
    <source>
        <dbReference type="ARBA" id="ARBA00023049"/>
    </source>
</evidence>
<keyword evidence="5" id="KW-1015">Disulfide bond</keyword>
<keyword evidence="4 8" id="KW-0482">Metalloprotease</keyword>
<dbReference type="PANTHER" id="PTHR11905:SF159">
    <property type="entry name" value="ADAM METALLOPROTEASE"/>
    <property type="match status" value="1"/>
</dbReference>
<evidence type="ECO:0000259" key="7">
    <source>
        <dbReference type="PROSITE" id="PS50215"/>
    </source>
</evidence>
<dbReference type="Gene3D" id="3.40.1620.60">
    <property type="match status" value="1"/>
</dbReference>
<reference evidence="8" key="1">
    <citation type="submission" date="2019-12" db="EMBL/GenBank/DDBJ databases">
        <title>An insight into the sialome of adult female Ixodes ricinus ticks feeding for 6 days.</title>
        <authorList>
            <person name="Perner J."/>
            <person name="Ribeiro J.M.C."/>
        </authorList>
    </citation>
    <scope>NUCLEOTIDE SEQUENCE</scope>
    <source>
        <strain evidence="8">Semi-engorged</strain>
        <tissue evidence="8">Salivary glands</tissue>
    </source>
</reference>
<feature type="binding site" evidence="5">
    <location>
        <position position="335"/>
    </location>
    <ligand>
        <name>Zn(2+)</name>
        <dbReference type="ChEBI" id="CHEBI:29105"/>
        <note>catalytic</note>
    </ligand>
</feature>
<feature type="binding site" evidence="5">
    <location>
        <position position="341"/>
    </location>
    <ligand>
        <name>Zn(2+)</name>
        <dbReference type="ChEBI" id="CHEBI:29105"/>
        <note>catalytic</note>
    </ligand>
</feature>
<comment type="caution">
    <text evidence="5">Lacks conserved residue(s) required for the propagation of feature annotation.</text>
</comment>
<feature type="active site" evidence="5">
    <location>
        <position position="332"/>
    </location>
</feature>
<dbReference type="GO" id="GO:0006509">
    <property type="term" value="P:membrane protein ectodomain proteolysis"/>
    <property type="evidence" value="ECO:0007669"/>
    <property type="project" value="TreeGrafter"/>
</dbReference>
<name>A0A6B0VDU9_IXORI</name>
<dbReference type="GO" id="GO:0004222">
    <property type="term" value="F:metalloendopeptidase activity"/>
    <property type="evidence" value="ECO:0007669"/>
    <property type="project" value="InterPro"/>
</dbReference>
<evidence type="ECO:0000256" key="5">
    <source>
        <dbReference type="PROSITE-ProRule" id="PRU00276"/>
    </source>
</evidence>
<dbReference type="Gene3D" id="3.40.390.10">
    <property type="entry name" value="Collagenase (Catalytic Domain)"/>
    <property type="match status" value="1"/>
</dbReference>
<feature type="domain" description="Peptidase M12B" evidence="7">
    <location>
        <begin position="177"/>
        <end position="403"/>
    </location>
</feature>
<dbReference type="InterPro" id="IPR024079">
    <property type="entry name" value="MetalloPept_cat_dom_sf"/>
</dbReference>
<dbReference type="AlphaFoldDB" id="A0A6B0VDU9"/>
<dbReference type="EMBL" id="GIFC01017702">
    <property type="protein sequence ID" value="MXU99785.1"/>
    <property type="molecule type" value="Transcribed_RNA"/>
</dbReference>
<feature type="binding site" evidence="5">
    <location>
        <position position="331"/>
    </location>
    <ligand>
        <name>Zn(2+)</name>
        <dbReference type="ChEBI" id="CHEBI:29105"/>
        <note>catalytic</note>
    </ligand>
</feature>
<keyword evidence="2" id="KW-0378">Hydrolase</keyword>
<protein>
    <submittedName>
        <fullName evidence="8">Putative secreted metalloprotease</fullName>
    </submittedName>
</protein>
<dbReference type="GO" id="GO:0046872">
    <property type="term" value="F:metal ion binding"/>
    <property type="evidence" value="ECO:0007669"/>
    <property type="project" value="UniProtKB-KW"/>
</dbReference>
<dbReference type="InterPro" id="IPR001590">
    <property type="entry name" value="Peptidase_M12B"/>
</dbReference>
<evidence type="ECO:0000256" key="3">
    <source>
        <dbReference type="ARBA" id="ARBA00022833"/>
    </source>
</evidence>
<keyword evidence="6" id="KW-0732">Signal</keyword>
<dbReference type="Pfam" id="PF13574">
    <property type="entry name" value="Reprolysin_2"/>
    <property type="match status" value="1"/>
</dbReference>
<keyword evidence="1 8" id="KW-0645">Protease</keyword>
<evidence type="ECO:0000256" key="2">
    <source>
        <dbReference type="ARBA" id="ARBA00022801"/>
    </source>
</evidence>
<dbReference type="PROSITE" id="PS50215">
    <property type="entry name" value="ADAM_MEPRO"/>
    <property type="match status" value="1"/>
</dbReference>
<dbReference type="SUPFAM" id="SSF55486">
    <property type="entry name" value="Metalloproteases ('zincins'), catalytic domain"/>
    <property type="match status" value="1"/>
</dbReference>
<sequence>MLEVYRLIFLCAIIYVNVTCAPSPEHIVYPKLLEARGINGTKLLHIKDGLTLSLEKLSVLADSLVFTESNDGVAIETIVNGTELEQTLYQDREKMAAVAVKEINDSIQVMGVLNDKLRIAPLPLMARSEEGHLAHRIYEMERSMYHEENDADTLPEQQARTKRRTRAASMKHMPDLFLVEVHVMVDEHHYHVFDRREHLVTYLALTIALVNMRYEDTSGPSIQFLLTSIQKEQGFARTFLEYDIGWPEAKRTYADASPTYKHLLEKYGRSPADITVAVTGLILADNYEYFSYNYVAVKGQARLGGVCHVNYSMVMVEDVPMSFGMVSVLPHELGHALGAPHDGLTEMWNANLPPRNDCRQGKPYGHFIMHPSEPGNGEFSDCSKEHMSAFISTLPESCFKLKTKKNCTTEVKELPGVSLNLTKICEIAHPNFLEWKVQYRGNCRFECCSRLSLNSNEYEETCGVEHFLPDGAECGHGKRCVRGTCGYYDEYGAPTTPRQAA</sequence>
<keyword evidence="5" id="KW-0479">Metal-binding</keyword>